<reference evidence="2" key="1">
    <citation type="submission" date="2010-03" db="EMBL/GenBank/DDBJ databases">
        <title>Annotation of Blastomyces dermatitidis strain ATCC 18188.</title>
        <authorList>
            <consortium name="The Broad Institute Genome Sequencing Platform"/>
            <consortium name="Broad Institute Genome Sequencing Center for Infectious Disease."/>
            <person name="Cuomo C."/>
            <person name="Klein B."/>
            <person name="Sullivan T."/>
            <person name="Heitman J."/>
            <person name="Young S."/>
            <person name="Zeng Q."/>
            <person name="Gargeya S."/>
            <person name="Alvarado L."/>
            <person name="Berlin A.M."/>
            <person name="Chapman S.B."/>
            <person name="Chen Z."/>
            <person name="Freedman E."/>
            <person name="Gellesch M."/>
            <person name="Goldberg J."/>
            <person name="Griggs A."/>
            <person name="Gujja S."/>
            <person name="Heilman E."/>
            <person name="Heiman D."/>
            <person name="Howarth C."/>
            <person name="Mehta T."/>
            <person name="Neiman D."/>
            <person name="Pearson M."/>
            <person name="Roberts A."/>
            <person name="Saif S."/>
            <person name="Shea T."/>
            <person name="Shenoy N."/>
            <person name="Sisk P."/>
            <person name="Stolte C."/>
            <person name="Sykes S."/>
            <person name="White J."/>
            <person name="Yandava C."/>
            <person name="Haas B."/>
            <person name="Nusbaum C."/>
            <person name="Birren B."/>
        </authorList>
    </citation>
    <scope>NUCLEOTIDE SEQUENCE</scope>
    <source>
        <strain evidence="2">ATCC 18188</strain>
    </source>
</reference>
<gene>
    <name evidence="2" type="ORF">BDDG_11975</name>
</gene>
<dbReference type="Proteomes" id="UP000007802">
    <property type="component" value="Unassembled WGS sequence"/>
</dbReference>
<protein>
    <submittedName>
        <fullName evidence="2">Uncharacterized protein</fullName>
    </submittedName>
</protein>
<evidence type="ECO:0000313" key="2">
    <source>
        <dbReference type="EMBL" id="KMW67199.1"/>
    </source>
</evidence>
<accession>A0A0J9HDT3</accession>
<sequence>MNVRERTNKFWNHIESVHREELKAYSSGQHSSMTAKLEIWRGHDENVPQRGAGTNRDNRRMPPGTMAEASTQRHLPRLRQG</sequence>
<feature type="region of interest" description="Disordered" evidence="1">
    <location>
        <begin position="39"/>
        <end position="81"/>
    </location>
</feature>
<name>A0A0J9HDT3_AJEDA</name>
<proteinExistence type="predicted"/>
<organism evidence="2">
    <name type="scientific">Ajellomyces dermatitidis (strain ATCC 18188 / CBS 674.68)</name>
    <name type="common">Blastomyces dermatitidis</name>
    <dbReference type="NCBI Taxonomy" id="653446"/>
    <lineage>
        <taxon>Eukaryota</taxon>
        <taxon>Fungi</taxon>
        <taxon>Dikarya</taxon>
        <taxon>Ascomycota</taxon>
        <taxon>Pezizomycotina</taxon>
        <taxon>Eurotiomycetes</taxon>
        <taxon>Eurotiomycetidae</taxon>
        <taxon>Onygenales</taxon>
        <taxon>Ajellomycetaceae</taxon>
        <taxon>Blastomyces</taxon>
    </lineage>
</organism>
<evidence type="ECO:0000256" key="1">
    <source>
        <dbReference type="SAM" id="MobiDB-lite"/>
    </source>
</evidence>
<dbReference type="EMBL" id="GG749418">
    <property type="protein sequence ID" value="KMW67199.1"/>
    <property type="molecule type" value="Genomic_DNA"/>
</dbReference>
<dbReference type="AlphaFoldDB" id="A0A0J9HDT3"/>